<feature type="compositionally biased region" description="Polar residues" evidence="11">
    <location>
        <begin position="506"/>
        <end position="520"/>
    </location>
</feature>
<dbReference type="SUPFAM" id="SSF103506">
    <property type="entry name" value="Mitochondrial carrier"/>
    <property type="match status" value="1"/>
</dbReference>
<dbReference type="Gene3D" id="1.50.40.10">
    <property type="entry name" value="Mitochondrial carrier domain"/>
    <property type="match status" value="1"/>
</dbReference>
<evidence type="ECO:0000256" key="2">
    <source>
        <dbReference type="ARBA" id="ARBA00006375"/>
    </source>
</evidence>
<keyword evidence="4 9" id="KW-0812">Transmembrane</keyword>
<evidence type="ECO:0000256" key="1">
    <source>
        <dbReference type="ARBA" id="ARBA00004141"/>
    </source>
</evidence>
<dbReference type="GO" id="GO:0015217">
    <property type="term" value="F:ADP transmembrane transporter activity"/>
    <property type="evidence" value="ECO:0007669"/>
    <property type="project" value="TreeGrafter"/>
</dbReference>
<dbReference type="PANTHER" id="PTHR45939:SF2">
    <property type="entry name" value="CARRIER PROTEIN, PUTATIVE (AFU_ORTHOLOGUE AFUA_2G13870)-RELATED"/>
    <property type="match status" value="1"/>
</dbReference>
<evidence type="ECO:0000256" key="5">
    <source>
        <dbReference type="ARBA" id="ARBA00022737"/>
    </source>
</evidence>
<dbReference type="PROSITE" id="PS50920">
    <property type="entry name" value="SOLCAR"/>
    <property type="match status" value="3"/>
</dbReference>
<dbReference type="OrthoDB" id="18574at2759"/>
<keyword evidence="5" id="KW-0677">Repeat</keyword>
<evidence type="ECO:0000256" key="11">
    <source>
        <dbReference type="SAM" id="MobiDB-lite"/>
    </source>
</evidence>
<dbReference type="Proteomes" id="UP000799428">
    <property type="component" value="Unassembled WGS sequence"/>
</dbReference>
<feature type="repeat" description="Solcar" evidence="9">
    <location>
        <begin position="135"/>
        <end position="229"/>
    </location>
</feature>
<dbReference type="InterPro" id="IPR018108">
    <property type="entry name" value="MCP_transmembrane"/>
</dbReference>
<comment type="subcellular location">
    <subcellularLocation>
        <location evidence="1">Membrane</location>
        <topology evidence="1">Multi-pass membrane protein</topology>
    </subcellularLocation>
</comment>
<reference evidence="12" key="1">
    <citation type="journal article" date="2020" name="Stud. Mycol.">
        <title>101 Dothideomycetes genomes: a test case for predicting lifestyles and emergence of pathogens.</title>
        <authorList>
            <person name="Haridas S."/>
            <person name="Albert R."/>
            <person name="Binder M."/>
            <person name="Bloem J."/>
            <person name="Labutti K."/>
            <person name="Salamov A."/>
            <person name="Andreopoulos B."/>
            <person name="Baker S."/>
            <person name="Barry K."/>
            <person name="Bills G."/>
            <person name="Bluhm B."/>
            <person name="Cannon C."/>
            <person name="Castanera R."/>
            <person name="Culley D."/>
            <person name="Daum C."/>
            <person name="Ezra D."/>
            <person name="Gonzalez J."/>
            <person name="Henrissat B."/>
            <person name="Kuo A."/>
            <person name="Liang C."/>
            <person name="Lipzen A."/>
            <person name="Lutzoni F."/>
            <person name="Magnuson J."/>
            <person name="Mondo S."/>
            <person name="Nolan M."/>
            <person name="Ohm R."/>
            <person name="Pangilinan J."/>
            <person name="Park H.-J."/>
            <person name="Ramirez L."/>
            <person name="Alfaro M."/>
            <person name="Sun H."/>
            <person name="Tritt A."/>
            <person name="Yoshinaga Y."/>
            <person name="Zwiers L.-H."/>
            <person name="Turgeon B."/>
            <person name="Goodwin S."/>
            <person name="Spatafora J."/>
            <person name="Crous P."/>
            <person name="Grigoriev I."/>
        </authorList>
    </citation>
    <scope>NUCLEOTIDE SEQUENCE</scope>
    <source>
        <strain evidence="12">CBS 279.74</strain>
    </source>
</reference>
<evidence type="ECO:0000256" key="6">
    <source>
        <dbReference type="ARBA" id="ARBA00022792"/>
    </source>
</evidence>
<evidence type="ECO:0000256" key="4">
    <source>
        <dbReference type="ARBA" id="ARBA00022692"/>
    </source>
</evidence>
<comment type="similarity">
    <text evidence="2 10">Belongs to the mitochondrial carrier (TC 2.A.29) family.</text>
</comment>
<keyword evidence="13" id="KW-1185">Reference proteome</keyword>
<name>A0A6G1KNU3_9PLEO</name>
<evidence type="ECO:0000313" key="12">
    <source>
        <dbReference type="EMBL" id="KAF2714508.1"/>
    </source>
</evidence>
<evidence type="ECO:0000313" key="13">
    <source>
        <dbReference type="Proteomes" id="UP000799428"/>
    </source>
</evidence>
<evidence type="ECO:0000256" key="3">
    <source>
        <dbReference type="ARBA" id="ARBA00022448"/>
    </source>
</evidence>
<dbReference type="Pfam" id="PF00153">
    <property type="entry name" value="Mito_carr"/>
    <property type="match status" value="3"/>
</dbReference>
<feature type="repeat" description="Solcar" evidence="9">
    <location>
        <begin position="30"/>
        <end position="123"/>
    </location>
</feature>
<accession>A0A6G1KNU3</accession>
<gene>
    <name evidence="12" type="ORF">K504DRAFT_394935</name>
</gene>
<dbReference type="AlphaFoldDB" id="A0A6G1KNU3"/>
<dbReference type="GO" id="GO:0016020">
    <property type="term" value="C:membrane"/>
    <property type="evidence" value="ECO:0007669"/>
    <property type="project" value="UniProtKB-SubCell"/>
</dbReference>
<organism evidence="12 13">
    <name type="scientific">Pleomassaria siparia CBS 279.74</name>
    <dbReference type="NCBI Taxonomy" id="1314801"/>
    <lineage>
        <taxon>Eukaryota</taxon>
        <taxon>Fungi</taxon>
        <taxon>Dikarya</taxon>
        <taxon>Ascomycota</taxon>
        <taxon>Pezizomycotina</taxon>
        <taxon>Dothideomycetes</taxon>
        <taxon>Pleosporomycetidae</taxon>
        <taxon>Pleosporales</taxon>
        <taxon>Pleomassariaceae</taxon>
        <taxon>Pleomassaria</taxon>
    </lineage>
</organism>
<evidence type="ECO:0000256" key="10">
    <source>
        <dbReference type="RuleBase" id="RU000488"/>
    </source>
</evidence>
<dbReference type="PANTHER" id="PTHR45939">
    <property type="entry name" value="PEROXISOMAL MEMBRANE PROTEIN PMP34-RELATED"/>
    <property type="match status" value="1"/>
</dbReference>
<evidence type="ECO:0000256" key="7">
    <source>
        <dbReference type="ARBA" id="ARBA00022989"/>
    </source>
</evidence>
<sequence length="537" mass="58245">MSYVYNSQLDAFTLYHLTQEEHTSPIGPALPALGHATSGAAGTAISKLITYPLDLVITRLQVQKQFQTDEKDADYKGILDAVEKIYTKEGGIKAFYSGVLQETLKGVTDSFLFFLAYSYIRQRRINGQQSGAKSLPVLEEIGVGMVAGAFSKLWTTPIQNIVTRKQTAALISARDPTATITPEFSAKDIALQIRHEKGLQGFWSGYSATLVLTMNPAITMLLHKVLLRLVVPRSRRDDPGARLTFLLAAVSKAMASTVTYPFSLAKTRAQVSSQKPSQTTGPVSETEKGGEATIKSKALQARQRTVFSTIFQIAKTEGLWALYQGLGAEVLKGFFSHGITMLMKDRIHVVIVNLYYLIIRSLNKYPSPDELSKMASDQAKGAYEHGKEQISNAYEQSKESVGNAYEQGKEQLGGTYTKGVEVADKASAKVQGVWENGSQQAGELLERGKDVVNNASQQVNESFSGAEVKDIEAGDKGVPTTIASPEKQGQDTLAQPDLMDIEAGQKSASTSPESQGQDTAAQPDVMDIEAGGKDVKK</sequence>
<protein>
    <submittedName>
        <fullName evidence="12">Mitochondrial carrier</fullName>
    </submittedName>
</protein>
<feature type="region of interest" description="Disordered" evidence="11">
    <location>
        <begin position="459"/>
        <end position="537"/>
    </location>
</feature>
<dbReference type="InterPro" id="IPR052217">
    <property type="entry name" value="Mito/Peroxisomal_Carrier"/>
</dbReference>
<keyword evidence="8 9" id="KW-0472">Membrane</keyword>
<evidence type="ECO:0000256" key="9">
    <source>
        <dbReference type="PROSITE-ProRule" id="PRU00282"/>
    </source>
</evidence>
<keyword evidence="7" id="KW-1133">Transmembrane helix</keyword>
<feature type="repeat" description="Solcar" evidence="9">
    <location>
        <begin position="239"/>
        <end position="350"/>
    </location>
</feature>
<feature type="compositionally biased region" description="Polar residues" evidence="11">
    <location>
        <begin position="271"/>
        <end position="283"/>
    </location>
</feature>
<proteinExistence type="inferred from homology"/>
<keyword evidence="6" id="KW-0999">Mitochondrion inner membrane</keyword>
<keyword evidence="6" id="KW-0496">Mitochondrion</keyword>
<keyword evidence="3 10" id="KW-0813">Transport</keyword>
<dbReference type="InterPro" id="IPR023395">
    <property type="entry name" value="MCP_dom_sf"/>
</dbReference>
<feature type="region of interest" description="Disordered" evidence="11">
    <location>
        <begin position="271"/>
        <end position="291"/>
    </location>
</feature>
<evidence type="ECO:0000256" key="8">
    <source>
        <dbReference type="ARBA" id="ARBA00023136"/>
    </source>
</evidence>
<dbReference type="EMBL" id="MU005764">
    <property type="protein sequence ID" value="KAF2714508.1"/>
    <property type="molecule type" value="Genomic_DNA"/>
</dbReference>